<feature type="non-terminal residue" evidence="2">
    <location>
        <position position="105"/>
    </location>
</feature>
<evidence type="ECO:0000259" key="1">
    <source>
        <dbReference type="Pfam" id="PF22841"/>
    </source>
</evidence>
<organism evidence="2 3">
    <name type="scientific">Paramuricea clavata</name>
    <name type="common">Red gorgonian</name>
    <name type="synonym">Violescent sea-whip</name>
    <dbReference type="NCBI Taxonomy" id="317549"/>
    <lineage>
        <taxon>Eukaryota</taxon>
        <taxon>Metazoa</taxon>
        <taxon>Cnidaria</taxon>
        <taxon>Anthozoa</taxon>
        <taxon>Octocorallia</taxon>
        <taxon>Malacalcyonacea</taxon>
        <taxon>Plexauridae</taxon>
        <taxon>Paramuricea</taxon>
    </lineage>
</organism>
<reference evidence="2" key="1">
    <citation type="submission" date="2020-04" db="EMBL/GenBank/DDBJ databases">
        <authorList>
            <person name="Alioto T."/>
            <person name="Alioto T."/>
            <person name="Gomez Garrido J."/>
        </authorList>
    </citation>
    <scope>NUCLEOTIDE SEQUENCE</scope>
    <source>
        <strain evidence="2">A484AB</strain>
    </source>
</reference>
<dbReference type="InterPro" id="IPR053818">
    <property type="entry name" value="CATSPERE_NTD1"/>
</dbReference>
<accession>A0A7D9HQP2</accession>
<dbReference type="AlphaFoldDB" id="A0A7D9HQP2"/>
<dbReference type="Proteomes" id="UP001152795">
    <property type="component" value="Unassembled WGS sequence"/>
</dbReference>
<keyword evidence="3" id="KW-1185">Reference proteome</keyword>
<gene>
    <name evidence="2" type="ORF">PACLA_8A053769</name>
</gene>
<evidence type="ECO:0000313" key="2">
    <source>
        <dbReference type="EMBL" id="CAB3987545.1"/>
    </source>
</evidence>
<proteinExistence type="predicted"/>
<feature type="domain" description="CATSPERE first N-terminal" evidence="1">
    <location>
        <begin position="1"/>
        <end position="62"/>
    </location>
</feature>
<sequence>MWRYYPAANNDHGYITTKTKFILEYTGSAEWSSNSWYSEEHCHVEDRTSPSATVICSTSGYHPFGILDQTLTKLVTTVFNYVYRESIEPYDEIIFVTVLLPTSQN</sequence>
<evidence type="ECO:0000313" key="3">
    <source>
        <dbReference type="Proteomes" id="UP001152795"/>
    </source>
</evidence>
<dbReference type="Pfam" id="PF22841">
    <property type="entry name" value="CATSPERE_NTD1"/>
    <property type="match status" value="1"/>
</dbReference>
<comment type="caution">
    <text evidence="2">The sequence shown here is derived from an EMBL/GenBank/DDBJ whole genome shotgun (WGS) entry which is preliminary data.</text>
</comment>
<dbReference type="EMBL" id="CACRXK020001191">
    <property type="protein sequence ID" value="CAB3987545.1"/>
    <property type="molecule type" value="Genomic_DNA"/>
</dbReference>
<protein>
    <recommendedName>
        <fullName evidence="1">CATSPERE first N-terminal domain-containing protein</fullName>
    </recommendedName>
</protein>
<name>A0A7D9HQP2_PARCT</name>